<dbReference type="SUPFAM" id="SSF53850">
    <property type="entry name" value="Periplasmic binding protein-like II"/>
    <property type="match status" value="1"/>
</dbReference>
<evidence type="ECO:0000256" key="2">
    <source>
        <dbReference type="ARBA" id="ARBA00010742"/>
    </source>
</evidence>
<dbReference type="PANTHER" id="PTHR30024">
    <property type="entry name" value="ALIPHATIC SULFONATES-BINDING PROTEIN-RELATED"/>
    <property type="match status" value="1"/>
</dbReference>
<evidence type="ECO:0000256" key="3">
    <source>
        <dbReference type="ARBA" id="ARBA00022729"/>
    </source>
</evidence>
<accession>A0A0D5ZBI7</accession>
<proteinExistence type="inferred from homology"/>
<comment type="similarity">
    <text evidence="2">Belongs to the bacterial solute-binding protein SsuA/TauA family.</text>
</comment>
<dbReference type="PANTHER" id="PTHR30024:SF47">
    <property type="entry name" value="TAURINE-BINDING PERIPLASMIC PROTEIN"/>
    <property type="match status" value="1"/>
</dbReference>
<keyword evidence="3" id="KW-0732">Signal</keyword>
<name>A0A0D5ZBI7_MYCPH</name>
<dbReference type="Gene3D" id="3.40.190.270">
    <property type="match status" value="1"/>
</dbReference>
<dbReference type="GO" id="GO:0042597">
    <property type="term" value="C:periplasmic space"/>
    <property type="evidence" value="ECO:0007669"/>
    <property type="project" value="UniProtKB-SubCell"/>
</dbReference>
<organism evidence="4">
    <name type="scientific">Mycolicibacterium phlei</name>
    <name type="common">Mycobacterium phlei</name>
    <dbReference type="NCBI Taxonomy" id="1771"/>
    <lineage>
        <taxon>Bacteria</taxon>
        <taxon>Bacillati</taxon>
        <taxon>Actinomycetota</taxon>
        <taxon>Actinomycetes</taxon>
        <taxon>Mycobacteriales</taxon>
        <taxon>Mycobacteriaceae</taxon>
        <taxon>Mycolicibacterium</taxon>
    </lineage>
</organism>
<sequence length="356" mass="38315">MTTTDVDHDVLAYSNCPVPNALLTALESNLLAGNGISLNVLSGAQAGLHFTYDHPAYTRFGGEIPPLISEGLRAPGRTRLLGITPLAGRQGIYVRVDSPVTSPEQLRGRRVGVSGAAIRILTGELGDYRHLDPWRQTLIALGTWEARGLLQTLHIGGIGVDDVELVRIESPGVDVPEERLEAAASVKGADLFPDVAGHQRDILDSGNVDALFTWLPWAAELEDLSGARVLADLGDDQRSRYASVWTVSAQLVDERPDLVQRLVDAAVQASRWAQAHPEETVGIHAANLGVAPSAIGRGFGADFAQHLIPRLDDSALAVVDQTQQFLLDHNLLDHPVDLTQWAAPQFLTQSTTGDQQ</sequence>
<protein>
    <submittedName>
        <fullName evidence="4">HBPS desulfinase</fullName>
    </submittedName>
</protein>
<comment type="subcellular location">
    <subcellularLocation>
        <location evidence="1">Periplasm</location>
    </subcellularLocation>
</comment>
<dbReference type="Gene3D" id="3.40.190.10">
    <property type="entry name" value="Periplasmic binding protein-like II"/>
    <property type="match status" value="1"/>
</dbReference>
<evidence type="ECO:0000313" key="4">
    <source>
        <dbReference type="EMBL" id="AKA43775.1"/>
    </source>
</evidence>
<dbReference type="AlphaFoldDB" id="A0A0D5ZBI7"/>
<reference evidence="4" key="1">
    <citation type="submission" date="2014-11" db="EMBL/GenBank/DDBJ databases">
        <authorList>
            <person name="Chauhan A.K."/>
            <person name="Kumar A."/>
        </authorList>
    </citation>
    <scope>NUCLEOTIDE SEQUENCE</scope>
    <source>
        <strain evidence="4">SM120-1</strain>
    </source>
</reference>
<gene>
    <name evidence="4" type="primary">bdsB</name>
</gene>
<dbReference type="CDD" id="cd13554">
    <property type="entry name" value="PBP2_DszB"/>
    <property type="match status" value="1"/>
</dbReference>
<dbReference type="EMBL" id="KP202690">
    <property type="protein sequence ID" value="AKA43775.1"/>
    <property type="molecule type" value="Genomic_DNA"/>
</dbReference>
<evidence type="ECO:0000256" key="1">
    <source>
        <dbReference type="ARBA" id="ARBA00004418"/>
    </source>
</evidence>